<dbReference type="Proteomes" id="UP000042054">
    <property type="component" value="Unassembled WGS sequence"/>
</dbReference>
<dbReference type="AlphaFoldDB" id="A0A0U1HWL1"/>
<dbReference type="EMBL" id="CTKE01000017">
    <property type="protein sequence ID" value="CQI94480.1"/>
    <property type="molecule type" value="Genomic_DNA"/>
</dbReference>
<dbReference type="OrthoDB" id="5637819at2"/>
<proteinExistence type="predicted"/>
<evidence type="ECO:0000313" key="2">
    <source>
        <dbReference type="Proteomes" id="UP000042054"/>
    </source>
</evidence>
<protein>
    <submittedName>
        <fullName evidence="1">Viral A-type inclusion protein</fullName>
    </submittedName>
</protein>
<gene>
    <name evidence="1" type="ORF">ERS008555_03198</name>
</gene>
<evidence type="ECO:0000313" key="1">
    <source>
        <dbReference type="EMBL" id="CQI94480.1"/>
    </source>
</evidence>
<sequence>MSINMTTITTRIPSDYPQDIQEVQETKIDSIKSDPIEKIITKVEQREFIGVDNIISELYSLYPKSMPKRYEENIFEKESNRVYYLVNVGFVLNKETAAAQAMRKIIDGQINNPAIDEIVNKRIDNFVRKENLHVNAVRSSAVKIDFYLDNKNNLTIHQSVKYNECIANQAKDFVSETHNAIIGHTPCVKLDLLMKVIPDGNVLTLKENVLRIEFNGESNELRSIFNKQSLWEIICDYFMRLFSVRPGNIVVDLDDPLYSEYHEDIVKDPVVPITKKSTVEKHKPYIPNSHYYTDQDVLFKETQGDIYRKYMDVINKL</sequence>
<reference evidence="1 2" key="1">
    <citation type="submission" date="2015-03" db="EMBL/GenBank/DDBJ databases">
        <authorList>
            <person name="Murphy D."/>
        </authorList>
    </citation>
    <scope>NUCLEOTIDE SEQUENCE [LARGE SCALE GENOMIC DNA]</scope>
    <source>
        <strain evidence="1 2">68/02</strain>
    </source>
</reference>
<accession>A0A0U1HWL1</accession>
<organism evidence="1 2">
    <name type="scientific">Yersinia rohdei</name>
    <dbReference type="NCBI Taxonomy" id="29485"/>
    <lineage>
        <taxon>Bacteria</taxon>
        <taxon>Pseudomonadati</taxon>
        <taxon>Pseudomonadota</taxon>
        <taxon>Gammaproteobacteria</taxon>
        <taxon>Enterobacterales</taxon>
        <taxon>Yersiniaceae</taxon>
        <taxon>Yersinia</taxon>
    </lineage>
</organism>
<dbReference type="RefSeq" id="WP_050535260.1">
    <property type="nucleotide sequence ID" value="NZ_CTKE01000017.1"/>
</dbReference>
<name>A0A0U1HWL1_YERRO</name>